<evidence type="ECO:0000313" key="1">
    <source>
        <dbReference type="EMBL" id="KAJ3553287.1"/>
    </source>
</evidence>
<dbReference type="Proteomes" id="UP001148662">
    <property type="component" value="Unassembled WGS sequence"/>
</dbReference>
<sequence>MTDEVTPQTQASAPKKDEKKPAANGSAQAQGGGRNSRRNISRSGSVGATNKDGPSRPSSGASNKRNQSKSRAANDNTSAEVKKADDAKKADQKGAKSQGNGNPRHRKGSSAARQSAHTSRDLSRQNSTKQSSSSPCACRSCPRHCQRRQRRALLSTESHRGPQDILSFCPVC</sequence>
<accession>A0ACC1T5P7</accession>
<evidence type="ECO:0000313" key="2">
    <source>
        <dbReference type="Proteomes" id="UP001148662"/>
    </source>
</evidence>
<organism evidence="1 2">
    <name type="scientific">Phlebia brevispora</name>
    <dbReference type="NCBI Taxonomy" id="194682"/>
    <lineage>
        <taxon>Eukaryota</taxon>
        <taxon>Fungi</taxon>
        <taxon>Dikarya</taxon>
        <taxon>Basidiomycota</taxon>
        <taxon>Agaricomycotina</taxon>
        <taxon>Agaricomycetes</taxon>
        <taxon>Polyporales</taxon>
        <taxon>Meruliaceae</taxon>
        <taxon>Phlebia</taxon>
    </lineage>
</organism>
<dbReference type="EMBL" id="JANHOG010000557">
    <property type="protein sequence ID" value="KAJ3553287.1"/>
    <property type="molecule type" value="Genomic_DNA"/>
</dbReference>
<protein>
    <submittedName>
        <fullName evidence="1">Uncharacterized protein</fullName>
    </submittedName>
</protein>
<keyword evidence="2" id="KW-1185">Reference proteome</keyword>
<reference evidence="1" key="1">
    <citation type="submission" date="2022-07" db="EMBL/GenBank/DDBJ databases">
        <title>Genome Sequence of Phlebia brevispora.</title>
        <authorList>
            <person name="Buettner E."/>
        </authorList>
    </citation>
    <scope>NUCLEOTIDE SEQUENCE</scope>
    <source>
        <strain evidence="1">MPL23</strain>
    </source>
</reference>
<name>A0ACC1T5P7_9APHY</name>
<proteinExistence type="predicted"/>
<gene>
    <name evidence="1" type="ORF">NM688_g3701</name>
</gene>
<comment type="caution">
    <text evidence="1">The sequence shown here is derived from an EMBL/GenBank/DDBJ whole genome shotgun (WGS) entry which is preliminary data.</text>
</comment>